<reference evidence="2 3" key="1">
    <citation type="journal article" date="2014" name="Nature">
        <title>An environmental bacterial taxon with a large and distinct metabolic repertoire.</title>
        <authorList>
            <person name="Wilson M.C."/>
            <person name="Mori T."/>
            <person name="Ruckert C."/>
            <person name="Uria A.R."/>
            <person name="Helf M.J."/>
            <person name="Takada K."/>
            <person name="Gernert C."/>
            <person name="Steffens U.A."/>
            <person name="Heycke N."/>
            <person name="Schmitt S."/>
            <person name="Rinke C."/>
            <person name="Helfrich E.J."/>
            <person name="Brachmann A.O."/>
            <person name="Gurgui C."/>
            <person name="Wakimoto T."/>
            <person name="Kracht M."/>
            <person name="Crusemann M."/>
            <person name="Hentschel U."/>
            <person name="Abe I."/>
            <person name="Matsunaga S."/>
            <person name="Kalinowski J."/>
            <person name="Takeyama H."/>
            <person name="Piel J."/>
        </authorList>
    </citation>
    <scope>NUCLEOTIDE SEQUENCE [LARGE SCALE GENOMIC DNA]</scope>
    <source>
        <strain evidence="3">TSY1</strain>
    </source>
</reference>
<evidence type="ECO:0000313" key="3">
    <source>
        <dbReference type="Proteomes" id="UP000019141"/>
    </source>
</evidence>
<dbReference type="HOGENOM" id="CLU_1036230_0_0_7"/>
<protein>
    <recommendedName>
        <fullName evidence="1">GFO/IDH/MocA-like oxidoreductase domain-containing protein</fullName>
    </recommendedName>
</protein>
<sequence>LPMGCTWEHVGYHLTWMCAMFGPVESVTAFSKCTIPDKTEQPLNPPDAPDFSVACLNFRSGVVGRVTCSIGAPYDHRMRIIGNKGMLTADTYFHYQCPVYLEHYTKLSIKARLSITVRTHTFLQRLFGVGGRRLKLVRNLPPGADRIIDTGGPRWSLKAWINRLQSREVGQQDKCLGIAELADAIHHGRQPFPPPDFIYHITELTLAIQGAGTKSQTHVLESSFNPIALPEQTRKHAPNYLEAAKPRAIDRLAEGVLDRLRSFRMSNTS</sequence>
<dbReference type="Gene3D" id="3.30.360.10">
    <property type="entry name" value="Dihydrodipicolinate Reductase, domain 2"/>
    <property type="match status" value="1"/>
</dbReference>
<dbReference type="Pfam" id="PF22725">
    <property type="entry name" value="GFO_IDH_MocA_C3"/>
    <property type="match status" value="1"/>
</dbReference>
<evidence type="ECO:0000313" key="2">
    <source>
        <dbReference type="EMBL" id="ETW97968.1"/>
    </source>
</evidence>
<dbReference type="AlphaFoldDB" id="W4LIN5"/>
<accession>W4LIN5</accession>
<dbReference type="SUPFAM" id="SSF55347">
    <property type="entry name" value="Glyceraldehyde-3-phosphate dehydrogenase-like, C-terminal domain"/>
    <property type="match status" value="1"/>
</dbReference>
<dbReference type="EMBL" id="AZHW01000597">
    <property type="protein sequence ID" value="ETW97968.1"/>
    <property type="molecule type" value="Genomic_DNA"/>
</dbReference>
<proteinExistence type="predicted"/>
<comment type="caution">
    <text evidence="2">The sequence shown here is derived from an EMBL/GenBank/DDBJ whole genome shotgun (WGS) entry which is preliminary data.</text>
</comment>
<feature type="non-terminal residue" evidence="2">
    <location>
        <position position="1"/>
    </location>
</feature>
<gene>
    <name evidence="2" type="ORF">ETSY1_20640</name>
</gene>
<feature type="domain" description="GFO/IDH/MocA-like oxidoreductase" evidence="1">
    <location>
        <begin position="4"/>
        <end position="87"/>
    </location>
</feature>
<evidence type="ECO:0000259" key="1">
    <source>
        <dbReference type="Pfam" id="PF22725"/>
    </source>
</evidence>
<dbReference type="InterPro" id="IPR055170">
    <property type="entry name" value="GFO_IDH_MocA-like_dom"/>
</dbReference>
<name>W4LIN5_ENTF1</name>
<organism evidence="2 3">
    <name type="scientific">Entotheonella factor</name>
    <dbReference type="NCBI Taxonomy" id="1429438"/>
    <lineage>
        <taxon>Bacteria</taxon>
        <taxon>Pseudomonadati</taxon>
        <taxon>Nitrospinota/Tectimicrobiota group</taxon>
        <taxon>Candidatus Tectimicrobiota</taxon>
        <taxon>Candidatus Entotheonellia</taxon>
        <taxon>Candidatus Entotheonellales</taxon>
        <taxon>Candidatus Entotheonellaceae</taxon>
        <taxon>Candidatus Entotheonella</taxon>
    </lineage>
</organism>
<dbReference type="Proteomes" id="UP000019141">
    <property type="component" value="Unassembled WGS sequence"/>
</dbReference>
<keyword evidence="3" id="KW-1185">Reference proteome</keyword>